<name>A0A226D298_FOLCA</name>
<dbReference type="InterPro" id="IPR022812">
    <property type="entry name" value="Dynamin"/>
</dbReference>
<dbReference type="InterPro" id="IPR001401">
    <property type="entry name" value="Dynamin_GTPase"/>
</dbReference>
<dbReference type="OMA" id="RERIYMD"/>
<organism evidence="2 3">
    <name type="scientific">Folsomia candida</name>
    <name type="common">Springtail</name>
    <dbReference type="NCBI Taxonomy" id="158441"/>
    <lineage>
        <taxon>Eukaryota</taxon>
        <taxon>Metazoa</taxon>
        <taxon>Ecdysozoa</taxon>
        <taxon>Arthropoda</taxon>
        <taxon>Hexapoda</taxon>
        <taxon>Collembola</taxon>
        <taxon>Entomobryomorpha</taxon>
        <taxon>Isotomoidea</taxon>
        <taxon>Isotomidae</taxon>
        <taxon>Proisotominae</taxon>
        <taxon>Folsomia</taxon>
    </lineage>
</organism>
<dbReference type="AlphaFoldDB" id="A0A226D298"/>
<accession>A0A226D298</accession>
<dbReference type="PANTHER" id="PTHR11566:SF21">
    <property type="entry name" value="DYNAMIN RELATED PROTEIN 1, ISOFORM A"/>
    <property type="match status" value="1"/>
</dbReference>
<dbReference type="InterPro" id="IPR045063">
    <property type="entry name" value="Dynamin_N"/>
</dbReference>
<dbReference type="GO" id="GO:0005525">
    <property type="term" value="F:GTP binding"/>
    <property type="evidence" value="ECO:0007669"/>
    <property type="project" value="InterPro"/>
</dbReference>
<dbReference type="GO" id="GO:0008017">
    <property type="term" value="F:microtubule binding"/>
    <property type="evidence" value="ECO:0007669"/>
    <property type="project" value="TreeGrafter"/>
</dbReference>
<proteinExistence type="predicted"/>
<protein>
    <submittedName>
        <fullName evidence="2">Dynamin-A</fullName>
    </submittedName>
</protein>
<dbReference type="InterPro" id="IPR027417">
    <property type="entry name" value="P-loop_NTPase"/>
</dbReference>
<dbReference type="EMBL" id="LNIX01000039">
    <property type="protein sequence ID" value="OXA39339.1"/>
    <property type="molecule type" value="Genomic_DNA"/>
</dbReference>
<sequence>MSVGSENLPQFALVGGKGTGKSSLLESLVGKDFLPRGATRAPLVLNLRKSDCQEQGIFLHRPGEKIHDFSRIREEIANRTVILAGLVRLSLDCQPDNFVEQTKSTIMEYISKEETIILAVTAEGLVMSQALEQAMMVDPEGARTIGVITKLDRAQDIAMAELDNKVVPLKWGHVGVVLRSEAVKCWKY</sequence>
<dbReference type="Pfam" id="PF00350">
    <property type="entry name" value="Dynamin_N"/>
    <property type="match status" value="1"/>
</dbReference>
<reference evidence="2 3" key="1">
    <citation type="submission" date="2015-12" db="EMBL/GenBank/DDBJ databases">
        <title>The genome of Folsomia candida.</title>
        <authorList>
            <person name="Faddeeva A."/>
            <person name="Derks M.F."/>
            <person name="Anvar Y."/>
            <person name="Smit S."/>
            <person name="Van Straalen N."/>
            <person name="Roelofs D."/>
        </authorList>
    </citation>
    <scope>NUCLEOTIDE SEQUENCE [LARGE SCALE GENOMIC DNA]</scope>
    <source>
        <strain evidence="2 3">VU population</strain>
        <tissue evidence="2">Whole body</tissue>
    </source>
</reference>
<dbReference type="SUPFAM" id="SSF52540">
    <property type="entry name" value="P-loop containing nucleoside triphosphate hydrolases"/>
    <property type="match status" value="1"/>
</dbReference>
<comment type="caution">
    <text evidence="2">The sequence shown here is derived from an EMBL/GenBank/DDBJ whole genome shotgun (WGS) entry which is preliminary data.</text>
</comment>
<evidence type="ECO:0000313" key="3">
    <source>
        <dbReference type="Proteomes" id="UP000198287"/>
    </source>
</evidence>
<evidence type="ECO:0000259" key="1">
    <source>
        <dbReference type="SMART" id="SM00053"/>
    </source>
</evidence>
<dbReference type="PANTHER" id="PTHR11566">
    <property type="entry name" value="DYNAMIN"/>
    <property type="match status" value="1"/>
</dbReference>
<feature type="domain" description="Dynamin GTPase" evidence="1">
    <location>
        <begin position="1"/>
        <end position="187"/>
    </location>
</feature>
<dbReference type="GO" id="GO:0016020">
    <property type="term" value="C:membrane"/>
    <property type="evidence" value="ECO:0007669"/>
    <property type="project" value="TreeGrafter"/>
</dbReference>
<dbReference type="OrthoDB" id="5061070at2759"/>
<gene>
    <name evidence="2" type="ORF">Fcan01_25892</name>
</gene>
<dbReference type="SMART" id="SM00053">
    <property type="entry name" value="DYNc"/>
    <property type="match status" value="1"/>
</dbReference>
<dbReference type="GO" id="GO:0005737">
    <property type="term" value="C:cytoplasm"/>
    <property type="evidence" value="ECO:0007669"/>
    <property type="project" value="TreeGrafter"/>
</dbReference>
<evidence type="ECO:0000313" key="2">
    <source>
        <dbReference type="EMBL" id="OXA39339.1"/>
    </source>
</evidence>
<dbReference type="GO" id="GO:0003924">
    <property type="term" value="F:GTPase activity"/>
    <property type="evidence" value="ECO:0007669"/>
    <property type="project" value="InterPro"/>
</dbReference>
<keyword evidence="3" id="KW-1185">Reference proteome</keyword>
<dbReference type="GO" id="GO:0005874">
    <property type="term" value="C:microtubule"/>
    <property type="evidence" value="ECO:0007669"/>
    <property type="project" value="TreeGrafter"/>
</dbReference>
<dbReference type="Gene3D" id="3.40.50.300">
    <property type="entry name" value="P-loop containing nucleotide triphosphate hydrolases"/>
    <property type="match status" value="2"/>
</dbReference>
<dbReference type="Proteomes" id="UP000198287">
    <property type="component" value="Unassembled WGS sequence"/>
</dbReference>
<dbReference type="STRING" id="158441.A0A226D298"/>